<organism evidence="2">
    <name type="scientific">marine metagenome</name>
    <dbReference type="NCBI Taxonomy" id="408172"/>
    <lineage>
        <taxon>unclassified sequences</taxon>
        <taxon>metagenomes</taxon>
        <taxon>ecological metagenomes</taxon>
    </lineage>
</organism>
<dbReference type="EMBL" id="UINC01165609">
    <property type="protein sequence ID" value="SVD67094.1"/>
    <property type="molecule type" value="Genomic_DNA"/>
</dbReference>
<protein>
    <submittedName>
        <fullName evidence="2">Uncharacterized protein</fullName>
    </submittedName>
</protein>
<reference evidence="2" key="1">
    <citation type="submission" date="2018-05" db="EMBL/GenBank/DDBJ databases">
        <authorList>
            <person name="Lanie J.A."/>
            <person name="Ng W.-L."/>
            <person name="Kazmierczak K.M."/>
            <person name="Andrzejewski T.M."/>
            <person name="Davidsen T.M."/>
            <person name="Wayne K.J."/>
            <person name="Tettelin H."/>
            <person name="Glass J.I."/>
            <person name="Rusch D."/>
            <person name="Podicherti R."/>
            <person name="Tsui H.-C.T."/>
            <person name="Winkler M.E."/>
        </authorList>
    </citation>
    <scope>NUCLEOTIDE SEQUENCE</scope>
</reference>
<accession>A0A382X890</accession>
<evidence type="ECO:0000313" key="2">
    <source>
        <dbReference type="EMBL" id="SVD67094.1"/>
    </source>
</evidence>
<evidence type="ECO:0000256" key="1">
    <source>
        <dbReference type="SAM" id="MobiDB-lite"/>
    </source>
</evidence>
<feature type="non-terminal residue" evidence="2">
    <location>
        <position position="1"/>
    </location>
</feature>
<name>A0A382X890_9ZZZZ</name>
<feature type="compositionally biased region" description="Basic residues" evidence="1">
    <location>
        <begin position="18"/>
        <end position="38"/>
    </location>
</feature>
<proteinExistence type="predicted"/>
<sequence>GGPNRGLGRGWCPFGLGARRHRGRRPRRRGSGTRRRRSIGVRKVLRRVVDHLGGEGPQPRTGL</sequence>
<feature type="region of interest" description="Disordered" evidence="1">
    <location>
        <begin position="16"/>
        <end position="38"/>
    </location>
</feature>
<feature type="non-terminal residue" evidence="2">
    <location>
        <position position="63"/>
    </location>
</feature>
<gene>
    <name evidence="2" type="ORF">METZ01_LOCUS419948</name>
</gene>
<dbReference type="AlphaFoldDB" id="A0A382X890"/>